<dbReference type="InterPro" id="IPR019473">
    <property type="entry name" value="TFIID_su8_C"/>
</dbReference>
<evidence type="ECO:0000313" key="4">
    <source>
        <dbReference type="Proteomes" id="UP000268350"/>
    </source>
</evidence>
<evidence type="ECO:0000313" key="3">
    <source>
        <dbReference type="EMBL" id="SPP85311.1"/>
    </source>
</evidence>
<feature type="region of interest" description="Disordered" evidence="1">
    <location>
        <begin position="302"/>
        <end position="332"/>
    </location>
</feature>
<reference evidence="4" key="1">
    <citation type="submission" date="2018-01" db="EMBL/GenBank/DDBJ databases">
        <authorList>
            <person name="Alioto T."/>
            <person name="Alioto T."/>
        </authorList>
    </citation>
    <scope>NUCLEOTIDE SEQUENCE [LARGE SCALE GENOMIC DNA]</scope>
</reference>
<dbReference type="OrthoDB" id="2193813at2759"/>
<feature type="region of interest" description="Disordered" evidence="1">
    <location>
        <begin position="781"/>
        <end position="862"/>
    </location>
</feature>
<organism evidence="3 4">
    <name type="scientific">Drosophila guanche</name>
    <name type="common">Fruit fly</name>
    <dbReference type="NCBI Taxonomy" id="7266"/>
    <lineage>
        <taxon>Eukaryota</taxon>
        <taxon>Metazoa</taxon>
        <taxon>Ecdysozoa</taxon>
        <taxon>Arthropoda</taxon>
        <taxon>Hexapoda</taxon>
        <taxon>Insecta</taxon>
        <taxon>Pterygota</taxon>
        <taxon>Neoptera</taxon>
        <taxon>Endopterygota</taxon>
        <taxon>Diptera</taxon>
        <taxon>Brachycera</taxon>
        <taxon>Muscomorpha</taxon>
        <taxon>Ephydroidea</taxon>
        <taxon>Drosophilidae</taxon>
        <taxon>Drosophila</taxon>
        <taxon>Sophophora</taxon>
    </lineage>
</organism>
<keyword evidence="3" id="KW-0396">Initiation factor</keyword>
<dbReference type="Proteomes" id="UP000268350">
    <property type="component" value="Unassembled WGS sequence"/>
</dbReference>
<keyword evidence="3" id="KW-0648">Protein biosynthesis</keyword>
<dbReference type="Pfam" id="PF10406">
    <property type="entry name" value="TAF8_C"/>
    <property type="match status" value="1"/>
</dbReference>
<feature type="compositionally biased region" description="Basic residues" evidence="1">
    <location>
        <begin position="471"/>
        <end position="481"/>
    </location>
</feature>
<accession>A0A3B0KJL0</accession>
<dbReference type="GO" id="GO:0003743">
    <property type="term" value="F:translation initiation factor activity"/>
    <property type="evidence" value="ECO:0007669"/>
    <property type="project" value="UniProtKB-KW"/>
</dbReference>
<keyword evidence="4" id="KW-1185">Reference proteome</keyword>
<sequence>MGIYEDTLVKVVEHMLDQKNIEVQDESVKRWMARQMGDKLSQIGTMTSIWASHAGRSQPGYFDVERTFKSMNITAGDLAAEVKANEGKPMPKIDFPVPETRVHHTPAKPLLGATSAKEMVKHPNVPSFLPPFPGPHTYKSTPMVPNNKIDYVESREKMALKRRQEKDNLNHLYKRMKQTVSLFSEPTGRFDLLDLEPPKRPAYMDALMPRDQTYEIDIYGDNDPIPEQAPKNPFLMPPKPPGTPKTPFPIDLGLIYNEYKGPLTTGMMIESTDSPKTSESAEALTDLSKAEEIVVQINEHTNIKEQKPEAEFEQASTSGSEEKVLKISKKNKKQKKAKESKADLLWSATSEGLAIVDLNNIEPVPVLKVEETQEKENIGEQQLEAEFEQASTCGSEEKVLKRSKKNKKQKKAKESKADLLWSATSEDLNNIEPEHVLKVEETQEKEIIAEQQLEAEFEQASTSGSEEKVLKISKKNKKQKKAKESKADLLWSATSEDLNNVEPEHVLKVEETQEKEIIAEQQLEAEFEHASTCGSEEKVLKRSKKNKKQKKAKESKADLLWSATSEDLNNLEPEPEPVEVEETQEKENIAEQQLEAEFEQASTCGSKEKVLKRSKKNKKQKKAKESKADLLWSATYEDLNNLEPEPMDVEETQEKEIIAEQQLEAEFEQASTCGSEEKVLKISKKNKKQKKAKESKADLLWSATSEDLNNIEPVPVLKVEETQERENIAEQQKKNKKQKKAKESKADLLWSATSEDLNNLEPEHVLKVEETQEKEIIAEQQLEAEFEQASTSGFGENLPQSSHSKKRRFMEDKKRDKREKKSRAEMFARLANEVSKDVENKENVPISVNKPLREGKKSKRNA</sequence>
<gene>
    <name evidence="3" type="ORF">DGUA_6G015230</name>
</gene>
<feature type="compositionally biased region" description="Basic residues" evidence="1">
    <location>
        <begin position="541"/>
        <end position="551"/>
    </location>
</feature>
<dbReference type="CDD" id="cd00076">
    <property type="entry name" value="HFD_SF"/>
    <property type="match status" value="1"/>
</dbReference>
<feature type="domain" description="Transcription factor TFIID subunit 8 C-terminal" evidence="2">
    <location>
        <begin position="125"/>
        <end position="172"/>
    </location>
</feature>
<feature type="compositionally biased region" description="Basic residues" evidence="1">
    <location>
        <begin position="612"/>
        <end position="622"/>
    </location>
</feature>
<dbReference type="STRING" id="7266.A0A3B0KJL0"/>
<feature type="region of interest" description="Disordered" evidence="1">
    <location>
        <begin position="719"/>
        <end position="747"/>
    </location>
</feature>
<feature type="compositionally biased region" description="Basic and acidic residues" evidence="1">
    <location>
        <begin position="719"/>
        <end position="733"/>
    </location>
</feature>
<feature type="region of interest" description="Disordered" evidence="1">
    <location>
        <begin position="382"/>
        <end position="417"/>
    </location>
</feature>
<feature type="region of interest" description="Disordered" evidence="1">
    <location>
        <begin position="457"/>
        <end position="487"/>
    </location>
</feature>
<protein>
    <submittedName>
        <fullName evidence="3">Blast:Transcription initiation factor TFIID subunit 8</fullName>
    </submittedName>
</protein>
<feature type="compositionally biased region" description="Basic residues" evidence="1">
    <location>
        <begin position="401"/>
        <end position="411"/>
    </location>
</feature>
<evidence type="ECO:0000256" key="1">
    <source>
        <dbReference type="SAM" id="MobiDB-lite"/>
    </source>
</evidence>
<name>A0A3B0KJL0_DROGU</name>
<feature type="compositionally biased region" description="Acidic residues" evidence="1">
    <location>
        <begin position="573"/>
        <end position="582"/>
    </location>
</feature>
<evidence type="ECO:0000259" key="2">
    <source>
        <dbReference type="Pfam" id="PF10406"/>
    </source>
</evidence>
<dbReference type="CDD" id="cd08049">
    <property type="entry name" value="TAF8"/>
    <property type="match status" value="1"/>
</dbReference>
<feature type="compositionally biased region" description="Low complexity" evidence="1">
    <location>
        <begin position="590"/>
        <end position="601"/>
    </location>
</feature>
<dbReference type="AlphaFoldDB" id="A0A3B0KJL0"/>
<feature type="region of interest" description="Disordered" evidence="1">
    <location>
        <begin position="527"/>
        <end position="627"/>
    </location>
</feature>
<proteinExistence type="predicted"/>
<dbReference type="EMBL" id="OUUW01000009">
    <property type="protein sequence ID" value="SPP85311.1"/>
    <property type="molecule type" value="Genomic_DNA"/>
</dbReference>
<feature type="compositionally biased region" description="Polar residues" evidence="1">
    <location>
        <begin position="790"/>
        <end position="802"/>
    </location>
</feature>